<keyword evidence="4" id="KW-1185">Reference proteome</keyword>
<name>A0ABN1XZA2_9ACTN</name>
<gene>
    <name evidence="3" type="ORF">GCM10009639_26980</name>
</gene>
<dbReference type="SUPFAM" id="SSF53098">
    <property type="entry name" value="Ribonuclease H-like"/>
    <property type="match status" value="1"/>
</dbReference>
<evidence type="ECO:0000256" key="1">
    <source>
        <dbReference type="SAM" id="MobiDB-lite"/>
    </source>
</evidence>
<comment type="caution">
    <text evidence="3">The sequence shown here is derived from an EMBL/GenBank/DDBJ whole genome shotgun (WGS) entry which is preliminary data.</text>
</comment>
<dbReference type="InterPro" id="IPR015378">
    <property type="entry name" value="Transposase-like_Mu_C"/>
</dbReference>
<accession>A0ABN1XZA2</accession>
<dbReference type="InterPro" id="IPR012337">
    <property type="entry name" value="RNaseH-like_sf"/>
</dbReference>
<feature type="domain" description="Integrase catalytic" evidence="2">
    <location>
        <begin position="196"/>
        <end position="393"/>
    </location>
</feature>
<dbReference type="Pfam" id="PF09299">
    <property type="entry name" value="Mu-transpos_C"/>
    <property type="match status" value="1"/>
</dbReference>
<reference evidence="3 4" key="1">
    <citation type="journal article" date="2019" name="Int. J. Syst. Evol. Microbiol.">
        <title>The Global Catalogue of Microorganisms (GCM) 10K type strain sequencing project: providing services to taxonomists for standard genome sequencing and annotation.</title>
        <authorList>
            <consortium name="The Broad Institute Genomics Platform"/>
            <consortium name="The Broad Institute Genome Sequencing Center for Infectious Disease"/>
            <person name="Wu L."/>
            <person name="Ma J."/>
        </authorList>
    </citation>
    <scope>NUCLEOTIDE SEQUENCE [LARGE SCALE GENOMIC DNA]</scope>
    <source>
        <strain evidence="3 4">JCM 12393</strain>
    </source>
</reference>
<feature type="region of interest" description="Disordered" evidence="1">
    <location>
        <begin position="555"/>
        <end position="586"/>
    </location>
</feature>
<dbReference type="InterPro" id="IPR036397">
    <property type="entry name" value="RNaseH_sf"/>
</dbReference>
<sequence length="586" mass="63410">MTAPHESGTSVPAESGPAGLPQASLIAMRGPAVCRLLALRAEGALTTRHVQVAADCLEVSRRTVWRWLAAAEQDKGAARAPGSRAPATTRFTVTAEVRQLLALWGGNVAAVQRELAARATTPDLTPTASADDTPRTQEPPIAPGAEPAGTCAPAPVLATGAPSLTTLRRAIRRDLSAGERAGLAAGERAARKHDVFLTRPRGHRNAVWETDHKQAPVLVDVDGQARQPWITWYVDCATNAIAGLAVTPGRPSRESVLAALRSAVLRTDPYGPVGGLPATVRMDRGGDFLSRTVTAAFGLLKVEVEDLPAYTPHLKGTVEGLNRSVERMHLAALPGYVHQPRPGRRPRPADRHGLLSFEEFTTGLIAWAGWWNTERRPAPLKGRTPLQAWQGDPAPVRDIPPGDLWTFTLEDDRAEPRPVTTRGVRFKNRYYVAPWMTGRTGTRVRVRHMPHHLHEIELFDPATGRHLATAHLADEATPEQIAAVRRARTARTRRLRRDLEQAQAQRHERYAAATRPEAPRTLGALTAAEAGLELAASTHTDLTALARPDLIAPTVPPEDWKTPPGLLTAISPTARPATEATRKPTP</sequence>
<evidence type="ECO:0000313" key="3">
    <source>
        <dbReference type="EMBL" id="GAA1393667.1"/>
    </source>
</evidence>
<proteinExistence type="predicted"/>
<dbReference type="Gene3D" id="3.30.420.10">
    <property type="entry name" value="Ribonuclease H-like superfamily/Ribonuclease H"/>
    <property type="match status" value="1"/>
</dbReference>
<feature type="region of interest" description="Disordered" evidence="1">
    <location>
        <begin position="119"/>
        <end position="154"/>
    </location>
</feature>
<evidence type="ECO:0000259" key="2">
    <source>
        <dbReference type="PROSITE" id="PS50994"/>
    </source>
</evidence>
<protein>
    <submittedName>
        <fullName evidence="3">Mu transposase C-terminal domain-containing protein</fullName>
    </submittedName>
</protein>
<evidence type="ECO:0000313" key="4">
    <source>
        <dbReference type="Proteomes" id="UP001499863"/>
    </source>
</evidence>
<dbReference type="InterPro" id="IPR001584">
    <property type="entry name" value="Integrase_cat-core"/>
</dbReference>
<dbReference type="Proteomes" id="UP001499863">
    <property type="component" value="Unassembled WGS sequence"/>
</dbReference>
<dbReference type="EMBL" id="BAAAKJ010000137">
    <property type="protein sequence ID" value="GAA1393667.1"/>
    <property type="molecule type" value="Genomic_DNA"/>
</dbReference>
<organism evidence="3 4">
    <name type="scientific">Kitasatospora putterlickiae</name>
    <dbReference type="NCBI Taxonomy" id="221725"/>
    <lineage>
        <taxon>Bacteria</taxon>
        <taxon>Bacillati</taxon>
        <taxon>Actinomycetota</taxon>
        <taxon>Actinomycetes</taxon>
        <taxon>Kitasatosporales</taxon>
        <taxon>Streptomycetaceae</taxon>
        <taxon>Kitasatospora</taxon>
    </lineage>
</organism>
<dbReference type="PROSITE" id="PS50994">
    <property type="entry name" value="INTEGRASE"/>
    <property type="match status" value="1"/>
</dbReference>